<keyword evidence="1" id="KW-1133">Transmembrane helix</keyword>
<evidence type="ECO:0008006" key="4">
    <source>
        <dbReference type="Google" id="ProtNLM"/>
    </source>
</evidence>
<dbReference type="AlphaFoldDB" id="A0A845HIB9"/>
<organism evidence="2 3">
    <name type="scientific">Duganella vulcania</name>
    <dbReference type="NCBI Taxonomy" id="2692166"/>
    <lineage>
        <taxon>Bacteria</taxon>
        <taxon>Pseudomonadati</taxon>
        <taxon>Pseudomonadota</taxon>
        <taxon>Betaproteobacteria</taxon>
        <taxon>Burkholderiales</taxon>
        <taxon>Oxalobacteraceae</taxon>
        <taxon>Telluria group</taxon>
        <taxon>Duganella</taxon>
    </lineage>
</organism>
<gene>
    <name evidence="2" type="ORF">GTP81_06435</name>
</gene>
<keyword evidence="1" id="KW-0812">Transmembrane</keyword>
<keyword evidence="1" id="KW-0472">Membrane</keyword>
<evidence type="ECO:0000313" key="3">
    <source>
        <dbReference type="Proteomes" id="UP000484875"/>
    </source>
</evidence>
<dbReference type="EMBL" id="WWCV01000008">
    <property type="protein sequence ID" value="MYN16386.1"/>
    <property type="molecule type" value="Genomic_DNA"/>
</dbReference>
<protein>
    <recommendedName>
        <fullName evidence="4">Mercuric transport protein MerT</fullName>
    </recommendedName>
</protein>
<feature type="transmembrane region" description="Helical" evidence="1">
    <location>
        <begin position="49"/>
        <end position="66"/>
    </location>
</feature>
<accession>A0A845HIB9</accession>
<keyword evidence="3" id="KW-1185">Reference proteome</keyword>
<dbReference type="Proteomes" id="UP000484875">
    <property type="component" value="Unassembled WGS sequence"/>
</dbReference>
<evidence type="ECO:0000313" key="2">
    <source>
        <dbReference type="EMBL" id="MYN16386.1"/>
    </source>
</evidence>
<sequence length="192" mass="20374">MQSKQKFWAGSSALAGAGLVACGACCIPFASIAVATLGVGAIGSGVDEFVSLGVGAALLLLAAVLWHRNRQRPQACAASGSPCGCETKAPIACTLTPGEFKERAAWLQDLTDRALLSHSIFAAHALLRYRPDAKADVEVMVQQEQACCAFLQFELEEMEDHLLLTIKARNQDIGDLTLLLAHLTSAHRSQAQ</sequence>
<comment type="caution">
    <text evidence="2">The sequence shown here is derived from an EMBL/GenBank/DDBJ whole genome shotgun (WGS) entry which is preliminary data.</text>
</comment>
<dbReference type="RefSeq" id="WP_161089106.1">
    <property type="nucleotide sequence ID" value="NZ_WWCV01000008.1"/>
</dbReference>
<reference evidence="2 3" key="1">
    <citation type="submission" date="2019-12" db="EMBL/GenBank/DDBJ databases">
        <title>Novel species isolated from a subtropical stream in China.</title>
        <authorList>
            <person name="Lu H."/>
        </authorList>
    </citation>
    <scope>NUCLEOTIDE SEQUENCE [LARGE SCALE GENOMIC DNA]</scope>
    <source>
        <strain evidence="2 3">FT107W</strain>
    </source>
</reference>
<name>A0A845HIB9_9BURK</name>
<feature type="transmembrane region" description="Helical" evidence="1">
    <location>
        <begin position="12"/>
        <end position="43"/>
    </location>
</feature>
<dbReference type="PROSITE" id="PS51257">
    <property type="entry name" value="PROKAR_LIPOPROTEIN"/>
    <property type="match status" value="1"/>
</dbReference>
<evidence type="ECO:0000256" key="1">
    <source>
        <dbReference type="SAM" id="Phobius"/>
    </source>
</evidence>
<proteinExistence type="predicted"/>